<dbReference type="SMART" id="SM00530">
    <property type="entry name" value="HTH_XRE"/>
    <property type="match status" value="1"/>
</dbReference>
<dbReference type="InterPro" id="IPR001387">
    <property type="entry name" value="Cro/C1-type_HTH"/>
</dbReference>
<dbReference type="EMBL" id="CP060010">
    <property type="protein sequence ID" value="QTN36192.1"/>
    <property type="molecule type" value="Genomic_DNA"/>
</dbReference>
<dbReference type="InterPro" id="IPR010982">
    <property type="entry name" value="Lambda_DNA-bd_dom_sf"/>
</dbReference>
<dbReference type="AlphaFoldDB" id="A0A975I7N2"/>
<evidence type="ECO:0000313" key="3">
    <source>
        <dbReference type="Proteomes" id="UP000665026"/>
    </source>
</evidence>
<name>A0A975I7N2_9RHOB</name>
<dbReference type="GO" id="GO:0003677">
    <property type="term" value="F:DNA binding"/>
    <property type="evidence" value="ECO:0007669"/>
    <property type="project" value="InterPro"/>
</dbReference>
<protein>
    <submittedName>
        <fullName evidence="2">Helix-turn-helix transcriptional regulator</fullName>
    </submittedName>
</protein>
<reference evidence="2" key="1">
    <citation type="submission" date="2020-07" db="EMBL/GenBank/DDBJ databases">
        <title>Genome sequences of bacteria associated with the marine, planktonic diatom Thalassiosira profunda strain ECT2AJA-044.</title>
        <authorList>
            <person name="Gargas C.B."/>
            <person name="Roberts W.R."/>
            <person name="Alverson A.J."/>
        </authorList>
    </citation>
    <scope>NUCLEOTIDE SEQUENCE</scope>
    <source>
        <strain evidence="2">ECT2AJA-044</strain>
    </source>
</reference>
<feature type="domain" description="HTH cro/C1-type" evidence="1">
    <location>
        <begin position="15"/>
        <end position="69"/>
    </location>
</feature>
<dbReference type="SUPFAM" id="SSF47413">
    <property type="entry name" value="lambda repressor-like DNA-binding domains"/>
    <property type="match status" value="1"/>
</dbReference>
<dbReference type="PROSITE" id="PS50943">
    <property type="entry name" value="HTH_CROC1"/>
    <property type="match status" value="1"/>
</dbReference>
<dbReference type="RefSeq" id="WP_209356895.1">
    <property type="nucleotide sequence ID" value="NZ_CP060010.1"/>
</dbReference>
<organism evidence="2 3">
    <name type="scientific">Cognatishimia activa</name>
    <dbReference type="NCBI Taxonomy" id="1715691"/>
    <lineage>
        <taxon>Bacteria</taxon>
        <taxon>Pseudomonadati</taxon>
        <taxon>Pseudomonadota</taxon>
        <taxon>Alphaproteobacteria</taxon>
        <taxon>Rhodobacterales</taxon>
        <taxon>Paracoccaceae</taxon>
        <taxon>Cognatishimia</taxon>
    </lineage>
</organism>
<evidence type="ECO:0000259" key="1">
    <source>
        <dbReference type="PROSITE" id="PS50943"/>
    </source>
</evidence>
<proteinExistence type="predicted"/>
<accession>A0A975I7N2</accession>
<dbReference type="KEGG" id="cact:HZ995_01275"/>
<gene>
    <name evidence="2" type="ORF">HZ995_01275</name>
</gene>
<sequence length="244" mass="27836">MYKNKTDAPYVGTRIEELCRHKKITLRALCHAAGLKYQTLHAQISNQRHIPFESMRKISEATDTSLSWFASDEPPSLLTESDVTPLSDALFDQLLQTTKLRHAQDEKVLDAHSLALIYYRSGGLLSGLEPYIEQVDIFHAPQHGDTRLRVFRMGKESLTSKTLKRTDIEQLQASLDAAPPQLRMRFLADYQQAAKGEFLYTIETLNAAAVDHGERIRMDYLRLLIRFDSEDHGPLIVNLSELLR</sequence>
<evidence type="ECO:0000313" key="2">
    <source>
        <dbReference type="EMBL" id="QTN36192.1"/>
    </source>
</evidence>
<dbReference type="Gene3D" id="1.10.260.40">
    <property type="entry name" value="lambda repressor-like DNA-binding domains"/>
    <property type="match status" value="1"/>
</dbReference>
<dbReference type="Proteomes" id="UP000665026">
    <property type="component" value="Chromosome"/>
</dbReference>